<dbReference type="Gene3D" id="6.10.340.10">
    <property type="match status" value="1"/>
</dbReference>
<dbReference type="GO" id="GO:0016020">
    <property type="term" value="C:membrane"/>
    <property type="evidence" value="ECO:0007669"/>
    <property type="project" value="InterPro"/>
</dbReference>
<evidence type="ECO:0000256" key="5">
    <source>
        <dbReference type="SAM" id="Phobius"/>
    </source>
</evidence>
<dbReference type="EMBL" id="FNNE01000006">
    <property type="protein sequence ID" value="SDX12882.1"/>
    <property type="molecule type" value="Genomic_DNA"/>
</dbReference>
<dbReference type="CDD" id="cd01949">
    <property type="entry name" value="GGDEF"/>
    <property type="match status" value="1"/>
</dbReference>
<evidence type="ECO:0000256" key="4">
    <source>
        <dbReference type="ARBA" id="ARBA00051114"/>
    </source>
</evidence>
<dbReference type="NCBIfam" id="TIGR00254">
    <property type="entry name" value="GGDEF"/>
    <property type="match status" value="1"/>
</dbReference>
<dbReference type="GO" id="GO:0071732">
    <property type="term" value="P:cellular response to nitric oxide"/>
    <property type="evidence" value="ECO:0007669"/>
    <property type="project" value="UniProtKB-ARBA"/>
</dbReference>
<dbReference type="Proteomes" id="UP000199675">
    <property type="component" value="Unassembled WGS sequence"/>
</dbReference>
<dbReference type="InterPro" id="IPR001633">
    <property type="entry name" value="EAL_dom"/>
</dbReference>
<dbReference type="InterPro" id="IPR003660">
    <property type="entry name" value="HAMP_dom"/>
</dbReference>
<dbReference type="Gene3D" id="3.30.70.270">
    <property type="match status" value="1"/>
</dbReference>
<dbReference type="CDD" id="cd01948">
    <property type="entry name" value="EAL"/>
    <property type="match status" value="1"/>
</dbReference>
<dbReference type="FunFam" id="3.20.20.450:FF:000001">
    <property type="entry name" value="Cyclic di-GMP phosphodiesterase yahA"/>
    <property type="match status" value="1"/>
</dbReference>
<dbReference type="PANTHER" id="PTHR44757:SF2">
    <property type="entry name" value="BIOFILM ARCHITECTURE MAINTENANCE PROTEIN MBAA"/>
    <property type="match status" value="1"/>
</dbReference>
<organism evidence="9 10">
    <name type="scientific">Marinobacter mobilis</name>
    <dbReference type="NCBI Taxonomy" id="488533"/>
    <lineage>
        <taxon>Bacteria</taxon>
        <taxon>Pseudomonadati</taxon>
        <taxon>Pseudomonadota</taxon>
        <taxon>Gammaproteobacteria</taxon>
        <taxon>Pseudomonadales</taxon>
        <taxon>Marinobacteraceae</taxon>
        <taxon>Marinobacter</taxon>
    </lineage>
</organism>
<dbReference type="InterPro" id="IPR000160">
    <property type="entry name" value="GGDEF_dom"/>
</dbReference>
<keyword evidence="5" id="KW-0812">Transmembrane</keyword>
<keyword evidence="10" id="KW-1185">Reference proteome</keyword>
<dbReference type="PANTHER" id="PTHR44757">
    <property type="entry name" value="DIGUANYLATE CYCLASE DGCP"/>
    <property type="match status" value="1"/>
</dbReference>
<dbReference type="SUPFAM" id="SSF141868">
    <property type="entry name" value="EAL domain-like"/>
    <property type="match status" value="1"/>
</dbReference>
<dbReference type="GO" id="GO:0071111">
    <property type="term" value="F:cyclic-guanylate-specific phosphodiesterase activity"/>
    <property type="evidence" value="ECO:0007669"/>
    <property type="project" value="UniProtKB-EC"/>
</dbReference>
<dbReference type="OrthoDB" id="9812358at2"/>
<dbReference type="FunFam" id="3.30.70.270:FF:000001">
    <property type="entry name" value="Diguanylate cyclase domain protein"/>
    <property type="match status" value="1"/>
</dbReference>
<comment type="catalytic activity">
    <reaction evidence="4">
        <text>3',3'-c-di-GMP + H2O = 5'-phosphoguanylyl(3'-&gt;5')guanosine + H(+)</text>
        <dbReference type="Rhea" id="RHEA:24902"/>
        <dbReference type="ChEBI" id="CHEBI:15377"/>
        <dbReference type="ChEBI" id="CHEBI:15378"/>
        <dbReference type="ChEBI" id="CHEBI:58754"/>
        <dbReference type="ChEBI" id="CHEBI:58805"/>
        <dbReference type="EC" id="3.1.4.52"/>
    </reaction>
    <physiologicalReaction direction="left-to-right" evidence="4">
        <dbReference type="Rhea" id="RHEA:24903"/>
    </physiologicalReaction>
</comment>
<dbReference type="InterPro" id="IPR043128">
    <property type="entry name" value="Rev_trsase/Diguanyl_cyclase"/>
</dbReference>
<dbReference type="InterPro" id="IPR035919">
    <property type="entry name" value="EAL_sf"/>
</dbReference>
<dbReference type="Gene3D" id="3.20.20.450">
    <property type="entry name" value="EAL domain"/>
    <property type="match status" value="1"/>
</dbReference>
<dbReference type="Pfam" id="PF00672">
    <property type="entry name" value="HAMP"/>
    <property type="match status" value="1"/>
</dbReference>
<dbReference type="AlphaFoldDB" id="A0A1H2Z620"/>
<dbReference type="PROSITE" id="PS50885">
    <property type="entry name" value="HAMP"/>
    <property type="match status" value="1"/>
</dbReference>
<dbReference type="Pfam" id="PF00990">
    <property type="entry name" value="GGDEF"/>
    <property type="match status" value="1"/>
</dbReference>
<keyword evidence="5" id="KW-0472">Membrane</keyword>
<evidence type="ECO:0000259" key="8">
    <source>
        <dbReference type="PROSITE" id="PS50887"/>
    </source>
</evidence>
<keyword evidence="5" id="KW-1133">Transmembrane helix</keyword>
<accession>A0A1H2Z620</accession>
<feature type="transmembrane region" description="Helical" evidence="5">
    <location>
        <begin position="156"/>
        <end position="176"/>
    </location>
</feature>
<keyword evidence="3" id="KW-0973">c-di-GMP</keyword>
<dbReference type="STRING" id="488533.SAMN04487960_106203"/>
<evidence type="ECO:0000259" key="6">
    <source>
        <dbReference type="PROSITE" id="PS50883"/>
    </source>
</evidence>
<dbReference type="RefSeq" id="WP_091813829.1">
    <property type="nucleotide sequence ID" value="NZ_FNNE01000006.1"/>
</dbReference>
<evidence type="ECO:0000256" key="3">
    <source>
        <dbReference type="ARBA" id="ARBA00022636"/>
    </source>
</evidence>
<name>A0A1H2Z620_9GAMM</name>
<dbReference type="SUPFAM" id="SSF55073">
    <property type="entry name" value="Nucleotide cyclase"/>
    <property type="match status" value="1"/>
</dbReference>
<evidence type="ECO:0000256" key="2">
    <source>
        <dbReference type="ARBA" id="ARBA00012282"/>
    </source>
</evidence>
<feature type="domain" description="GGDEF" evidence="8">
    <location>
        <begin position="291"/>
        <end position="424"/>
    </location>
</feature>
<dbReference type="SMART" id="SM00052">
    <property type="entry name" value="EAL"/>
    <property type="match status" value="1"/>
</dbReference>
<reference evidence="9 10" key="1">
    <citation type="submission" date="2016-10" db="EMBL/GenBank/DDBJ databases">
        <authorList>
            <person name="de Groot N.N."/>
        </authorList>
    </citation>
    <scope>NUCLEOTIDE SEQUENCE [LARGE SCALE GENOMIC DNA]</scope>
    <source>
        <strain evidence="9 10">CGMCC 1.7059</strain>
    </source>
</reference>
<dbReference type="GO" id="GO:0007165">
    <property type="term" value="P:signal transduction"/>
    <property type="evidence" value="ECO:0007669"/>
    <property type="project" value="InterPro"/>
</dbReference>
<feature type="domain" description="EAL" evidence="6">
    <location>
        <begin position="433"/>
        <end position="687"/>
    </location>
</feature>
<dbReference type="PROSITE" id="PS50887">
    <property type="entry name" value="GGDEF"/>
    <property type="match status" value="1"/>
</dbReference>
<evidence type="ECO:0000313" key="10">
    <source>
        <dbReference type="Proteomes" id="UP000199675"/>
    </source>
</evidence>
<feature type="domain" description="HAMP" evidence="7">
    <location>
        <begin position="181"/>
        <end position="234"/>
    </location>
</feature>
<evidence type="ECO:0000259" key="7">
    <source>
        <dbReference type="PROSITE" id="PS50885"/>
    </source>
</evidence>
<protein>
    <recommendedName>
        <fullName evidence="2">cyclic-guanylate-specific phosphodiesterase</fullName>
        <ecNumber evidence="2">3.1.4.52</ecNumber>
    </recommendedName>
</protein>
<sequence>MRGPWSSIQSKLVFLIAGISMVTVLVGFSLVTERFAQSLRDSLENDSLSLAQRLVVDSAAYLSLGMAGQARDNLLDKVVLNSPHSLALFDEQGGLFAEIERGGGQIVVDDYRPESAVIWESDWLHIYQPVEDSLDQRIGTLYLKISLSQLSHRMRAFVGVLLVLLLVMLALAYFLARLMQRYISGPILTLADISRQVRDHQNYSLRAPVKSSDEIGVLSQTFNDMLETIEQQQAFRDKVEQSLRIKEERLERAVAELQYMANYDSLTGLPNRALCMDRIELAIRHASRTRTYAGIIYLDLDHFKDVNDSLGHAVGDELLKATAERLSDVLREEDTLARIGGDEFVIITTDFSSSDQIIPLVSKVVERFEQNFTVGRYSVQSTVSLGVCVYPDDGDSVDALMKAADAAMYKAKDVGRNTYAFFEAEMNRMAVWRQQLGSELQHAIDRDELYLVFQPKVALESGQISGAEVLLRWEHPEFGSVSPADFIPVAEHTGLIYRIGLWVLEQACEAVSRWRDVGLEGVTVAVNLSAAQFRQADLVEHIAAILARHNVPPQTLELEITESMLVRDVDQAIRMLKRIKLLGLRVAIDDFGTGFSSLSYLRKFPLDALKIDRSFIMDLGKNRDDTAIALAIISMASSLRLKVVAEGVETPAQWSFLAGHLCDEVQGFLISPGLRESEFISFYKSFSLDEVIASRNV</sequence>
<evidence type="ECO:0000313" key="9">
    <source>
        <dbReference type="EMBL" id="SDX12882.1"/>
    </source>
</evidence>
<dbReference type="SUPFAM" id="SSF158472">
    <property type="entry name" value="HAMP domain-like"/>
    <property type="match status" value="1"/>
</dbReference>
<dbReference type="SMART" id="SM00267">
    <property type="entry name" value="GGDEF"/>
    <property type="match status" value="1"/>
</dbReference>
<dbReference type="InterPro" id="IPR029787">
    <property type="entry name" value="Nucleotide_cyclase"/>
</dbReference>
<dbReference type="PROSITE" id="PS50883">
    <property type="entry name" value="EAL"/>
    <property type="match status" value="1"/>
</dbReference>
<dbReference type="CDD" id="cd06225">
    <property type="entry name" value="HAMP"/>
    <property type="match status" value="1"/>
</dbReference>
<gene>
    <name evidence="9" type="ORF">SAMN04487960_106203</name>
</gene>
<dbReference type="InterPro" id="IPR052155">
    <property type="entry name" value="Biofilm_reg_signaling"/>
</dbReference>
<dbReference type="Pfam" id="PF00563">
    <property type="entry name" value="EAL"/>
    <property type="match status" value="1"/>
</dbReference>
<proteinExistence type="predicted"/>
<comment type="cofactor">
    <cofactor evidence="1">
        <name>Mg(2+)</name>
        <dbReference type="ChEBI" id="CHEBI:18420"/>
    </cofactor>
</comment>
<dbReference type="SMART" id="SM00304">
    <property type="entry name" value="HAMP"/>
    <property type="match status" value="1"/>
</dbReference>
<dbReference type="EC" id="3.1.4.52" evidence="2"/>
<evidence type="ECO:0000256" key="1">
    <source>
        <dbReference type="ARBA" id="ARBA00001946"/>
    </source>
</evidence>
<feature type="transmembrane region" description="Helical" evidence="5">
    <location>
        <begin position="12"/>
        <end position="31"/>
    </location>
</feature>